<gene>
    <name evidence="1" type="ORF">HH216_23840</name>
</gene>
<name>A0A7L5DYQ6_9BACT</name>
<reference evidence="1 2" key="1">
    <citation type="submission" date="2020-04" db="EMBL/GenBank/DDBJ databases">
        <title>Genome sequencing of novel species.</title>
        <authorList>
            <person name="Heo J."/>
            <person name="Kim S.-J."/>
            <person name="Kim J.-S."/>
            <person name="Hong S.-B."/>
            <person name="Kwon S.-W."/>
        </authorList>
    </citation>
    <scope>NUCLEOTIDE SEQUENCE [LARGE SCALE GENOMIC DNA]</scope>
    <source>
        <strain evidence="1 2">CJU-R4</strain>
    </source>
</reference>
<dbReference type="EMBL" id="CP051677">
    <property type="protein sequence ID" value="QJD81117.1"/>
    <property type="molecule type" value="Genomic_DNA"/>
</dbReference>
<evidence type="ECO:0000313" key="2">
    <source>
        <dbReference type="Proteomes" id="UP000501128"/>
    </source>
</evidence>
<protein>
    <submittedName>
        <fullName evidence="1">Uncharacterized protein</fullName>
    </submittedName>
</protein>
<keyword evidence="2" id="KW-1185">Reference proteome</keyword>
<proteinExistence type="predicted"/>
<organism evidence="1 2">
    <name type="scientific">Spirosoma rhododendri</name>
    <dbReference type="NCBI Taxonomy" id="2728024"/>
    <lineage>
        <taxon>Bacteria</taxon>
        <taxon>Pseudomonadati</taxon>
        <taxon>Bacteroidota</taxon>
        <taxon>Cytophagia</taxon>
        <taxon>Cytophagales</taxon>
        <taxon>Cytophagaceae</taxon>
        <taxon>Spirosoma</taxon>
    </lineage>
</organism>
<dbReference type="RefSeq" id="WP_169553136.1">
    <property type="nucleotide sequence ID" value="NZ_CP051677.1"/>
</dbReference>
<sequence length="82" mass="9505">MTEKDKHELDVLRLHIQQLQISAHQRDHELLTLRKYAAEQQQQLDRQTRLLTMLGLFPDDLNAPGALTSNPTLLLRLLRPAN</sequence>
<dbReference type="AlphaFoldDB" id="A0A7L5DYQ6"/>
<dbReference type="KEGG" id="srho:HH216_23840"/>
<accession>A0A7L5DYQ6</accession>
<evidence type="ECO:0000313" key="1">
    <source>
        <dbReference type="EMBL" id="QJD81117.1"/>
    </source>
</evidence>
<dbReference type="Proteomes" id="UP000501128">
    <property type="component" value="Chromosome"/>
</dbReference>